<dbReference type="EC" id="1.1.1.-" evidence="4"/>
<accession>A0ABW0ZY35</accession>
<protein>
    <submittedName>
        <fullName evidence="4">SDR family NAD(P)-dependent oxidoreductase</fullName>
        <ecNumber evidence="4">1.1.1.-</ecNumber>
    </submittedName>
</protein>
<comment type="caution">
    <text evidence="4">The sequence shown here is derived from an EMBL/GenBank/DDBJ whole genome shotgun (WGS) entry which is preliminary data.</text>
</comment>
<keyword evidence="2 4" id="KW-0560">Oxidoreductase</keyword>
<comment type="similarity">
    <text evidence="1">Belongs to the short-chain dehydrogenases/reductases (SDR) family.</text>
</comment>
<gene>
    <name evidence="4" type="ORF">ACFPZN_18415</name>
</gene>
<feature type="domain" description="Ketoreductase" evidence="3">
    <location>
        <begin position="11"/>
        <end position="198"/>
    </location>
</feature>
<dbReference type="CDD" id="cd05233">
    <property type="entry name" value="SDR_c"/>
    <property type="match status" value="1"/>
</dbReference>
<dbReference type="PROSITE" id="PS00061">
    <property type="entry name" value="ADH_SHORT"/>
    <property type="match status" value="1"/>
</dbReference>
<evidence type="ECO:0000259" key="3">
    <source>
        <dbReference type="SMART" id="SM00822"/>
    </source>
</evidence>
<proteinExistence type="inferred from homology"/>
<evidence type="ECO:0000256" key="2">
    <source>
        <dbReference type="ARBA" id="ARBA00023002"/>
    </source>
</evidence>
<keyword evidence="5" id="KW-1185">Reference proteome</keyword>
<dbReference type="PANTHER" id="PTHR24321:SF14">
    <property type="entry name" value="SHORT-CHAIN TYPE DEHYDROGENASE_REDUCTASE BLR2146-RELATED"/>
    <property type="match status" value="1"/>
</dbReference>
<dbReference type="Gene3D" id="3.40.50.720">
    <property type="entry name" value="NAD(P)-binding Rossmann-like Domain"/>
    <property type="match status" value="1"/>
</dbReference>
<sequence length="254" mass="25927">MTSQERTPGRPVAVVTGAARGIGAATARRLAADGYGVALLDVSPEVERVAAELTAGGAAALGVLCDVSDPGDWERAVRACRDGLGPVDVLVSNALRYEPAAAHELSLESWRGQLDVTLTGAFLGVRATLDDLRASGRAAIVIVSSVHAAFGLPARPAYAAAKAGLTGLTRQLAVEYGPGVRVNAVLPGPVLTAQWQGIGEEDRTRSAAETVAGRLGRPEEVAGAVAFLAGPDASYITGVSLYVDGGWSITKSSS</sequence>
<dbReference type="EMBL" id="JBHSON010000023">
    <property type="protein sequence ID" value="MFC5747607.1"/>
    <property type="molecule type" value="Genomic_DNA"/>
</dbReference>
<evidence type="ECO:0000313" key="5">
    <source>
        <dbReference type="Proteomes" id="UP001596074"/>
    </source>
</evidence>
<dbReference type="PRINTS" id="PR00081">
    <property type="entry name" value="GDHRDH"/>
</dbReference>
<dbReference type="SUPFAM" id="SSF51735">
    <property type="entry name" value="NAD(P)-binding Rossmann-fold domains"/>
    <property type="match status" value="1"/>
</dbReference>
<dbReference type="SMART" id="SM00822">
    <property type="entry name" value="PKS_KR"/>
    <property type="match status" value="1"/>
</dbReference>
<name>A0ABW0ZY35_9ACTN</name>
<reference evidence="5" key="1">
    <citation type="journal article" date="2019" name="Int. J. Syst. Evol. Microbiol.">
        <title>The Global Catalogue of Microorganisms (GCM) 10K type strain sequencing project: providing services to taxonomists for standard genome sequencing and annotation.</title>
        <authorList>
            <consortium name="The Broad Institute Genomics Platform"/>
            <consortium name="The Broad Institute Genome Sequencing Center for Infectious Disease"/>
            <person name="Wu L."/>
            <person name="Ma J."/>
        </authorList>
    </citation>
    <scope>NUCLEOTIDE SEQUENCE [LARGE SCALE GENOMIC DNA]</scope>
    <source>
        <strain evidence="5">KCTC 42087</strain>
    </source>
</reference>
<dbReference type="InterPro" id="IPR020904">
    <property type="entry name" value="Sc_DH/Rdtase_CS"/>
</dbReference>
<dbReference type="Pfam" id="PF13561">
    <property type="entry name" value="adh_short_C2"/>
    <property type="match status" value="1"/>
</dbReference>
<dbReference type="PANTHER" id="PTHR24321">
    <property type="entry name" value="DEHYDROGENASES, SHORT CHAIN"/>
    <property type="match status" value="1"/>
</dbReference>
<dbReference type="PRINTS" id="PR00080">
    <property type="entry name" value="SDRFAMILY"/>
</dbReference>
<organism evidence="4 5">
    <name type="scientific">Actinomadura rugatobispora</name>
    <dbReference type="NCBI Taxonomy" id="1994"/>
    <lineage>
        <taxon>Bacteria</taxon>
        <taxon>Bacillati</taxon>
        <taxon>Actinomycetota</taxon>
        <taxon>Actinomycetes</taxon>
        <taxon>Streptosporangiales</taxon>
        <taxon>Thermomonosporaceae</taxon>
        <taxon>Actinomadura</taxon>
    </lineage>
</organism>
<dbReference type="InterPro" id="IPR036291">
    <property type="entry name" value="NAD(P)-bd_dom_sf"/>
</dbReference>
<dbReference type="GO" id="GO:0016491">
    <property type="term" value="F:oxidoreductase activity"/>
    <property type="evidence" value="ECO:0007669"/>
    <property type="project" value="UniProtKB-KW"/>
</dbReference>
<evidence type="ECO:0000256" key="1">
    <source>
        <dbReference type="ARBA" id="ARBA00006484"/>
    </source>
</evidence>
<dbReference type="InterPro" id="IPR057326">
    <property type="entry name" value="KR_dom"/>
</dbReference>
<evidence type="ECO:0000313" key="4">
    <source>
        <dbReference type="EMBL" id="MFC5747607.1"/>
    </source>
</evidence>
<dbReference type="RefSeq" id="WP_378283225.1">
    <property type="nucleotide sequence ID" value="NZ_JBHSON010000023.1"/>
</dbReference>
<dbReference type="Proteomes" id="UP001596074">
    <property type="component" value="Unassembled WGS sequence"/>
</dbReference>
<dbReference type="InterPro" id="IPR002347">
    <property type="entry name" value="SDR_fam"/>
</dbReference>